<reference evidence="2" key="1">
    <citation type="journal article" date="2014" name="Int. J. Syst. Evol. Microbiol.">
        <title>Complete genome sequence of Corynebacterium casei LMG S-19264T (=DSM 44701T), isolated from a smear-ripened cheese.</title>
        <authorList>
            <consortium name="US DOE Joint Genome Institute (JGI-PGF)"/>
            <person name="Walter F."/>
            <person name="Albersmeier A."/>
            <person name="Kalinowski J."/>
            <person name="Ruckert C."/>
        </authorList>
    </citation>
    <scope>NUCLEOTIDE SEQUENCE</scope>
    <source>
        <strain evidence="2">CGMCC 1.6333</strain>
    </source>
</reference>
<organism evidence="2 3">
    <name type="scientific">Paraliobacillus quinghaiensis</name>
    <dbReference type="NCBI Taxonomy" id="470815"/>
    <lineage>
        <taxon>Bacteria</taxon>
        <taxon>Bacillati</taxon>
        <taxon>Bacillota</taxon>
        <taxon>Bacilli</taxon>
        <taxon>Bacillales</taxon>
        <taxon>Bacillaceae</taxon>
        <taxon>Paraliobacillus</taxon>
    </lineage>
</organism>
<dbReference type="RefSeq" id="WP_117152520.1">
    <property type="nucleotide sequence ID" value="NZ_BMLG01000001.1"/>
</dbReference>
<dbReference type="Proteomes" id="UP000618460">
    <property type="component" value="Unassembled WGS sequence"/>
</dbReference>
<dbReference type="InterPro" id="IPR025100">
    <property type="entry name" value="DUF4025"/>
</dbReference>
<keyword evidence="3" id="KW-1185">Reference proteome</keyword>
<evidence type="ECO:0008006" key="4">
    <source>
        <dbReference type="Google" id="ProtNLM"/>
    </source>
</evidence>
<evidence type="ECO:0000256" key="1">
    <source>
        <dbReference type="SAM" id="MobiDB-lite"/>
    </source>
</evidence>
<feature type="region of interest" description="Disordered" evidence="1">
    <location>
        <begin position="1"/>
        <end position="32"/>
    </location>
</feature>
<reference evidence="2" key="2">
    <citation type="submission" date="2020-09" db="EMBL/GenBank/DDBJ databases">
        <authorList>
            <person name="Sun Q."/>
            <person name="Zhou Y."/>
        </authorList>
    </citation>
    <scope>NUCLEOTIDE SEQUENCE</scope>
    <source>
        <strain evidence="2">CGMCC 1.6333</strain>
    </source>
</reference>
<gene>
    <name evidence="2" type="ORF">GCM10011351_00400</name>
</gene>
<dbReference type="AlphaFoldDB" id="A0A917WPC0"/>
<dbReference type="OrthoDB" id="2476089at2"/>
<name>A0A917WPC0_9BACI</name>
<comment type="caution">
    <text evidence="2">The sequence shown here is derived from an EMBL/GenBank/DDBJ whole genome shotgun (WGS) entry which is preliminary data.</text>
</comment>
<dbReference type="Pfam" id="PF13217">
    <property type="entry name" value="DUF4025"/>
    <property type="match status" value="1"/>
</dbReference>
<feature type="compositionally biased region" description="Basic and acidic residues" evidence="1">
    <location>
        <begin position="7"/>
        <end position="21"/>
    </location>
</feature>
<evidence type="ECO:0000313" key="2">
    <source>
        <dbReference type="EMBL" id="GGM18553.1"/>
    </source>
</evidence>
<dbReference type="EMBL" id="BMLG01000001">
    <property type="protein sequence ID" value="GGM18553.1"/>
    <property type="molecule type" value="Genomic_DNA"/>
</dbReference>
<accession>A0A917WPC0</accession>
<evidence type="ECO:0000313" key="3">
    <source>
        <dbReference type="Proteomes" id="UP000618460"/>
    </source>
</evidence>
<proteinExistence type="predicted"/>
<sequence>MAKNKKGISENEKKVAEKTYDVSDYQSSDPVDQGLAITHEQVSDDYMEGTIDAKIDKVNKDDELKNHQGKEFPRTGF</sequence>
<feature type="region of interest" description="Disordered" evidence="1">
    <location>
        <begin position="56"/>
        <end position="77"/>
    </location>
</feature>
<protein>
    <recommendedName>
        <fullName evidence="4">DUF4025 domain-containing protein</fullName>
    </recommendedName>
</protein>